<dbReference type="SMART" id="SM00360">
    <property type="entry name" value="RRM"/>
    <property type="match status" value="1"/>
</dbReference>
<dbReference type="Pfam" id="PF00076">
    <property type="entry name" value="RRM_1"/>
    <property type="match status" value="1"/>
</dbReference>
<dbReference type="InterPro" id="IPR012677">
    <property type="entry name" value="Nucleotide-bd_a/b_plait_sf"/>
</dbReference>
<organism evidence="4 5">
    <name type="scientific">Smittium simulii</name>
    <dbReference type="NCBI Taxonomy" id="133385"/>
    <lineage>
        <taxon>Eukaryota</taxon>
        <taxon>Fungi</taxon>
        <taxon>Fungi incertae sedis</taxon>
        <taxon>Zoopagomycota</taxon>
        <taxon>Kickxellomycotina</taxon>
        <taxon>Harpellomycetes</taxon>
        <taxon>Harpellales</taxon>
        <taxon>Legeriomycetaceae</taxon>
        <taxon>Smittium</taxon>
    </lineage>
</organism>
<dbReference type="STRING" id="133385.A0A2T9Y1X6"/>
<feature type="compositionally biased region" description="Basic residues" evidence="2">
    <location>
        <begin position="112"/>
        <end position="123"/>
    </location>
</feature>
<dbReference type="PANTHER" id="PTHR15241">
    <property type="entry name" value="TRANSFORMER-2-RELATED"/>
    <property type="match status" value="1"/>
</dbReference>
<dbReference type="Gene3D" id="3.30.70.330">
    <property type="match status" value="1"/>
</dbReference>
<dbReference type="SUPFAM" id="SSF54928">
    <property type="entry name" value="RNA-binding domain, RBD"/>
    <property type="match status" value="1"/>
</dbReference>
<sequence length="451" mass="51734">MTSPIIHSEPISLEPEIEMSASVYGNDNSNADDGIKIKNSSNYNSEKVSQDSNFAPSPPQEASGWDLEPAVSNEPEASWGQTEDNADNKIDNLSDGFDKKDDEFMRIDTRRSSRSRSRQRFGRSRSNERRPYRKRSSPNRRSRSPGDRGRFNKDMKSREYPNPTSILGVFGLSMYTREDGLKEVFSKFGLVEKISIIYDKNDRNRSRGYGFVTMDSLDAASVARSKTNGMNLDGRKIRVDYSITQKPHSPGSRRVDGPGFNDRNDRPPRYDRNRPRGGRFEGGMRGGRDDNRYDGRNKDGMNSDRPRRYSREPRDPREFGDEIRRPYSPSGEPRKQYGRSRSNGRGEFNRRGHNEISPRGRRIESPPRPGDRRDDFYRMDRGPDRSGRDDYADRGPDNGHYDNSRERGRGGPPPPGRGRPMGANRSPPPYHHDRGRTDRSPPPRRNYNSNY</sequence>
<dbReference type="PANTHER" id="PTHR15241:SF391">
    <property type="entry name" value="RRM DOMAIN-CONTAINING PROTEIN"/>
    <property type="match status" value="1"/>
</dbReference>
<keyword evidence="5" id="KW-1185">Reference proteome</keyword>
<reference evidence="4 5" key="1">
    <citation type="journal article" date="2018" name="MBio">
        <title>Comparative Genomics Reveals the Core Gene Toolbox for the Fungus-Insect Symbiosis.</title>
        <authorList>
            <person name="Wang Y."/>
            <person name="Stata M."/>
            <person name="Wang W."/>
            <person name="Stajich J.E."/>
            <person name="White M.M."/>
            <person name="Moncalvo J.M."/>
        </authorList>
    </citation>
    <scope>NUCLEOTIDE SEQUENCE [LARGE SCALE GENOMIC DNA]</scope>
    <source>
        <strain evidence="4 5">SWE-8-4</strain>
    </source>
</reference>
<comment type="caution">
    <text evidence="4">The sequence shown here is derived from an EMBL/GenBank/DDBJ whole genome shotgun (WGS) entry which is preliminary data.</text>
</comment>
<feature type="region of interest" description="Disordered" evidence="2">
    <location>
        <begin position="1"/>
        <end position="163"/>
    </location>
</feature>
<feature type="compositionally biased region" description="Basic and acidic residues" evidence="2">
    <location>
        <begin position="262"/>
        <end position="274"/>
    </location>
</feature>
<evidence type="ECO:0000256" key="1">
    <source>
        <dbReference type="PROSITE-ProRule" id="PRU00176"/>
    </source>
</evidence>
<evidence type="ECO:0000256" key="2">
    <source>
        <dbReference type="SAM" id="MobiDB-lite"/>
    </source>
</evidence>
<dbReference type="PROSITE" id="PS50102">
    <property type="entry name" value="RRM"/>
    <property type="match status" value="1"/>
</dbReference>
<evidence type="ECO:0000259" key="3">
    <source>
        <dbReference type="PROSITE" id="PS50102"/>
    </source>
</evidence>
<dbReference type="GO" id="GO:0003723">
    <property type="term" value="F:RNA binding"/>
    <property type="evidence" value="ECO:0007669"/>
    <property type="project" value="UniProtKB-UniRule"/>
</dbReference>
<dbReference type="Proteomes" id="UP000245383">
    <property type="component" value="Unassembled WGS sequence"/>
</dbReference>
<feature type="compositionally biased region" description="Basic and acidic residues" evidence="2">
    <location>
        <begin position="347"/>
        <end position="409"/>
    </location>
</feature>
<evidence type="ECO:0000313" key="4">
    <source>
        <dbReference type="EMBL" id="PVU86335.1"/>
    </source>
</evidence>
<feature type="compositionally biased region" description="Basic and acidic residues" evidence="2">
    <location>
        <begin position="86"/>
        <end position="111"/>
    </location>
</feature>
<dbReference type="EMBL" id="MBFR01000690">
    <property type="protein sequence ID" value="PVU86335.1"/>
    <property type="molecule type" value="Genomic_DNA"/>
</dbReference>
<feature type="compositionally biased region" description="Basic and acidic residues" evidence="2">
    <location>
        <begin position="430"/>
        <end position="441"/>
    </location>
</feature>
<gene>
    <name evidence="4" type="ORF">BB561_006741</name>
</gene>
<name>A0A2T9Y1X6_9FUNG</name>
<accession>A0A2T9Y1X6</accession>
<feature type="compositionally biased region" description="Polar residues" evidence="2">
    <location>
        <begin position="38"/>
        <end position="55"/>
    </location>
</feature>
<feature type="domain" description="RRM" evidence="3">
    <location>
        <begin position="165"/>
        <end position="244"/>
    </location>
</feature>
<evidence type="ECO:0000313" key="5">
    <source>
        <dbReference type="Proteomes" id="UP000245383"/>
    </source>
</evidence>
<dbReference type="InterPro" id="IPR000504">
    <property type="entry name" value="RRM_dom"/>
</dbReference>
<dbReference type="InterPro" id="IPR035979">
    <property type="entry name" value="RBD_domain_sf"/>
</dbReference>
<dbReference type="OrthoDB" id="439808at2759"/>
<feature type="compositionally biased region" description="Basic and acidic residues" evidence="2">
    <location>
        <begin position="144"/>
        <end position="159"/>
    </location>
</feature>
<feature type="compositionally biased region" description="Basic residues" evidence="2">
    <location>
        <begin position="131"/>
        <end position="143"/>
    </location>
</feature>
<protein>
    <recommendedName>
        <fullName evidence="3">RRM domain-containing protein</fullName>
    </recommendedName>
</protein>
<keyword evidence="1" id="KW-0694">RNA-binding</keyword>
<proteinExistence type="predicted"/>
<dbReference type="AlphaFoldDB" id="A0A2T9Y1X6"/>
<feature type="compositionally biased region" description="Basic and acidic residues" evidence="2">
    <location>
        <begin position="286"/>
        <end position="325"/>
    </location>
</feature>
<feature type="region of interest" description="Disordered" evidence="2">
    <location>
        <begin position="241"/>
        <end position="451"/>
    </location>
</feature>